<evidence type="ECO:0000313" key="2">
    <source>
        <dbReference type="EMBL" id="RAI95165.1"/>
    </source>
</evidence>
<dbReference type="EMBL" id="QLLK01000001">
    <property type="protein sequence ID" value="RAI95165.1"/>
    <property type="molecule type" value="Genomic_DNA"/>
</dbReference>
<dbReference type="InterPro" id="IPR025316">
    <property type="entry name" value="DUF4221"/>
</dbReference>
<evidence type="ECO:0000313" key="3">
    <source>
        <dbReference type="Proteomes" id="UP000249610"/>
    </source>
</evidence>
<keyword evidence="1" id="KW-0732">Signal</keyword>
<dbReference type="InterPro" id="IPR010916">
    <property type="entry name" value="TonB_box_CS"/>
</dbReference>
<dbReference type="PROSITE" id="PS00430">
    <property type="entry name" value="TONB_DEPENDENT_REC_1"/>
    <property type="match status" value="1"/>
</dbReference>
<dbReference type="Proteomes" id="UP000249610">
    <property type="component" value="Unassembled WGS sequence"/>
</dbReference>
<gene>
    <name evidence="2" type="ORF">LV83_00416</name>
</gene>
<feature type="chain" id="PRO_5016370670" evidence="1">
    <location>
        <begin position="20"/>
        <end position="372"/>
    </location>
</feature>
<feature type="signal peptide" evidence="1">
    <location>
        <begin position="1"/>
        <end position="19"/>
    </location>
</feature>
<organism evidence="2 3">
    <name type="scientific">Algoriphagus yeomjeoni</name>
    <dbReference type="NCBI Taxonomy" id="291403"/>
    <lineage>
        <taxon>Bacteria</taxon>
        <taxon>Pseudomonadati</taxon>
        <taxon>Bacteroidota</taxon>
        <taxon>Cytophagia</taxon>
        <taxon>Cytophagales</taxon>
        <taxon>Cyclobacteriaceae</taxon>
        <taxon>Algoriphagus</taxon>
    </lineage>
</organism>
<sequence>MKKLSYLLAVLAFASCASEKETQEEPTKNVEISYSIDTVLVDAKDEFLFLNWRLGISDVDTESKLLYNLNPESLRLEVIDLEKLELKELVQLEKEGPNGVGGGFVIGLDKPSNGNLFLFDVTGIFQLSPDFTKMNKILFEGENLSNQGLPAEAMIDIDAAISEEGDLIASLYQEVGAKGNYLGLALLNVDTEELSLHPTDFLQYLKDLEIYMVQDGRTRMSFPEQHKMQFHGNKLIINTSAKNEVWMYDLDTDSLTSKTYESKLTSNAKSGNYERTTESMERFQEEGKKKSSEVAFNPLMHDPAREVFWRTTIEGKTKVLTVFDQDLNMLGETQIEEELEIGNNTFFLDGAIYQFLNIDDEMAFVRLKPTFD</sequence>
<keyword evidence="3" id="KW-1185">Reference proteome</keyword>
<dbReference type="RefSeq" id="WP_111609850.1">
    <property type="nucleotide sequence ID" value="NZ_QLLK01000001.1"/>
</dbReference>
<protein>
    <submittedName>
        <fullName evidence="2">Uncharacterized protein DUF4221</fullName>
    </submittedName>
</protein>
<dbReference type="AlphaFoldDB" id="A0A327PS26"/>
<name>A0A327PS26_9BACT</name>
<proteinExistence type="predicted"/>
<reference evidence="2 3" key="1">
    <citation type="submission" date="2018-06" db="EMBL/GenBank/DDBJ databases">
        <title>Genomic Encyclopedia of Archaeal and Bacterial Type Strains, Phase II (KMG-II): from individual species to whole genera.</title>
        <authorList>
            <person name="Goeker M."/>
        </authorList>
    </citation>
    <scope>NUCLEOTIDE SEQUENCE [LARGE SCALE GENOMIC DNA]</scope>
    <source>
        <strain evidence="2 3">DSM 23446</strain>
    </source>
</reference>
<dbReference type="PROSITE" id="PS51257">
    <property type="entry name" value="PROKAR_LIPOPROTEIN"/>
    <property type="match status" value="1"/>
</dbReference>
<dbReference type="Pfam" id="PF13970">
    <property type="entry name" value="DUF4221"/>
    <property type="match status" value="1"/>
</dbReference>
<dbReference type="OrthoDB" id="833511at2"/>
<comment type="caution">
    <text evidence="2">The sequence shown here is derived from an EMBL/GenBank/DDBJ whole genome shotgun (WGS) entry which is preliminary data.</text>
</comment>
<evidence type="ECO:0000256" key="1">
    <source>
        <dbReference type="SAM" id="SignalP"/>
    </source>
</evidence>
<accession>A0A327PS26</accession>